<reference evidence="2" key="1">
    <citation type="journal article" date="2015" name="Nature">
        <title>Complex archaea that bridge the gap between prokaryotes and eukaryotes.</title>
        <authorList>
            <person name="Spang A."/>
            <person name="Saw J.H."/>
            <person name="Jorgensen S.L."/>
            <person name="Zaremba-Niedzwiedzka K."/>
            <person name="Martijn J."/>
            <person name="Lind A.E."/>
            <person name="van Eijk R."/>
            <person name="Schleper C."/>
            <person name="Guy L."/>
            <person name="Ettema T.J."/>
        </authorList>
    </citation>
    <scope>NUCLEOTIDE SEQUENCE</scope>
</reference>
<dbReference type="EMBL" id="LAZR01054427">
    <property type="protein sequence ID" value="KKK78589.1"/>
    <property type="molecule type" value="Genomic_DNA"/>
</dbReference>
<comment type="caution">
    <text evidence="2">The sequence shown here is derived from an EMBL/GenBank/DDBJ whole genome shotgun (WGS) entry which is preliminary data.</text>
</comment>
<proteinExistence type="predicted"/>
<gene>
    <name evidence="2" type="ORF">LCGC14_2842080</name>
</gene>
<accession>A0A0F9AJC2</accession>
<sequence>MPENPIAKDLKRLGIPLPSLPRLQLPRVPAPPGLQRPAGAPSTPLESVAALPGTVRDTLQTGLDTLAEIPNTLATDALTLANNLLSLPGMALQEALRVPGDLIEKLSPPNVQSLVDGLKTNLDFRGVTPAEFQQRARTVTDFIPFL</sequence>
<feature type="region of interest" description="Disordered" evidence="1">
    <location>
        <begin position="26"/>
        <end position="50"/>
    </location>
</feature>
<evidence type="ECO:0000256" key="1">
    <source>
        <dbReference type="SAM" id="MobiDB-lite"/>
    </source>
</evidence>
<dbReference type="AlphaFoldDB" id="A0A0F9AJC2"/>
<evidence type="ECO:0000313" key="2">
    <source>
        <dbReference type="EMBL" id="KKK78589.1"/>
    </source>
</evidence>
<name>A0A0F9AJC2_9ZZZZ</name>
<organism evidence="2">
    <name type="scientific">marine sediment metagenome</name>
    <dbReference type="NCBI Taxonomy" id="412755"/>
    <lineage>
        <taxon>unclassified sequences</taxon>
        <taxon>metagenomes</taxon>
        <taxon>ecological metagenomes</taxon>
    </lineage>
</organism>
<protein>
    <submittedName>
        <fullName evidence="2">Uncharacterized protein</fullName>
    </submittedName>
</protein>